<dbReference type="CDD" id="cd02970">
    <property type="entry name" value="PRX_like2"/>
    <property type="match status" value="1"/>
</dbReference>
<sequence>MTAAAAAAASKESKPEDFSGYLKVSQKLPTKSDLAKVANLPILDSKGEATPFSSLWTSQRTMIIFIRHFFCGSQKQNCQEYLRTLCEAMSPADLDAVSPRINLVVIGCGSPELIDFYRQESNCTFPLYTDPDREIFKLLGMTRTKSPGNRPKYQQRSLFSISIESILQGLGRGRNALKGGDFWQVGGEFLVEDGECLWAHRMATTRDHSEIPEIRKIVGLDGGVTPIRKRSTVVDGMKRRWSRQASESTHSSTRKRSNSPPTEKIPEAIQPRDSGVEVDTRA</sequence>
<dbReference type="InterPro" id="IPR036249">
    <property type="entry name" value="Thioredoxin-like_sf"/>
</dbReference>
<accession>A0A8H3IQP6</accession>
<gene>
    <name evidence="2" type="ORF">GOMPHAMPRED_002550</name>
</gene>
<dbReference type="SUPFAM" id="SSF52833">
    <property type="entry name" value="Thioredoxin-like"/>
    <property type="match status" value="1"/>
</dbReference>
<evidence type="ECO:0008006" key="4">
    <source>
        <dbReference type="Google" id="ProtNLM"/>
    </source>
</evidence>
<keyword evidence="3" id="KW-1185">Reference proteome</keyword>
<feature type="region of interest" description="Disordered" evidence="1">
    <location>
        <begin position="233"/>
        <end position="282"/>
    </location>
</feature>
<dbReference type="PANTHER" id="PTHR28630:SF3">
    <property type="entry name" value="PEROXIREDOXIN-LIKE 2C"/>
    <property type="match status" value="1"/>
</dbReference>
<dbReference type="Proteomes" id="UP000664169">
    <property type="component" value="Unassembled WGS sequence"/>
</dbReference>
<evidence type="ECO:0000313" key="2">
    <source>
        <dbReference type="EMBL" id="CAF9922434.1"/>
    </source>
</evidence>
<comment type="caution">
    <text evidence="2">The sequence shown here is derived from an EMBL/GenBank/DDBJ whole genome shotgun (WGS) entry which is preliminary data.</text>
</comment>
<proteinExistence type="predicted"/>
<dbReference type="OrthoDB" id="40334at2759"/>
<evidence type="ECO:0000256" key="1">
    <source>
        <dbReference type="SAM" id="MobiDB-lite"/>
    </source>
</evidence>
<protein>
    <recommendedName>
        <fullName evidence="4">Thioredoxin-like protein AAED1</fullName>
    </recommendedName>
</protein>
<name>A0A8H3IQP6_9LECA</name>
<reference evidence="2" key="1">
    <citation type="submission" date="2021-03" db="EMBL/GenBank/DDBJ databases">
        <authorList>
            <person name="Tagirdzhanova G."/>
        </authorList>
    </citation>
    <scope>NUCLEOTIDE SEQUENCE</scope>
</reference>
<evidence type="ECO:0000313" key="3">
    <source>
        <dbReference type="Proteomes" id="UP000664169"/>
    </source>
</evidence>
<dbReference type="AlphaFoldDB" id="A0A8H3IQP6"/>
<organism evidence="2 3">
    <name type="scientific">Gomphillus americanus</name>
    <dbReference type="NCBI Taxonomy" id="1940652"/>
    <lineage>
        <taxon>Eukaryota</taxon>
        <taxon>Fungi</taxon>
        <taxon>Dikarya</taxon>
        <taxon>Ascomycota</taxon>
        <taxon>Pezizomycotina</taxon>
        <taxon>Lecanoromycetes</taxon>
        <taxon>OSLEUM clade</taxon>
        <taxon>Ostropomycetidae</taxon>
        <taxon>Ostropales</taxon>
        <taxon>Graphidaceae</taxon>
        <taxon>Gomphilloideae</taxon>
        <taxon>Gomphillus</taxon>
    </lineage>
</organism>
<dbReference type="PANTHER" id="PTHR28630">
    <property type="match status" value="1"/>
</dbReference>
<dbReference type="InterPro" id="IPR032801">
    <property type="entry name" value="PXL2A/B/C"/>
</dbReference>
<dbReference type="Gene3D" id="3.40.30.10">
    <property type="entry name" value="Glutaredoxin"/>
    <property type="match status" value="1"/>
</dbReference>
<dbReference type="EMBL" id="CAJPDQ010000018">
    <property type="protein sequence ID" value="CAF9922434.1"/>
    <property type="molecule type" value="Genomic_DNA"/>
</dbReference>
<dbReference type="Pfam" id="PF13911">
    <property type="entry name" value="AhpC-TSA_2"/>
    <property type="match status" value="1"/>
</dbReference>